<accession>A0A2Z6ETY5</accession>
<dbReference type="KEGG" id="mcys:MCB1EB_0715"/>
<dbReference type="AlphaFoldDB" id="A0A2Z6ETY5"/>
<reference evidence="1 2" key="1">
    <citation type="journal article" date="2018" name="Microbes Environ.">
        <title>Comparative Genomic Insights into Endofungal Lifestyles of Two Bacterial Endosymbionts, Mycoavidus cysteinexigens and Burkholderia rhizoxinica.</title>
        <authorList>
            <person name="Sharmin D."/>
            <person name="Guo Y."/>
            <person name="Nishizawa T."/>
            <person name="Ohshima S."/>
            <person name="Sato Y."/>
            <person name="Takashima Y."/>
            <person name="Narisawa K."/>
            <person name="Ohta H."/>
        </authorList>
    </citation>
    <scope>NUCLEOTIDE SEQUENCE [LARGE SCALE GENOMIC DNA]</scope>
    <source>
        <strain evidence="1 2">B1-EB</strain>
    </source>
</reference>
<dbReference type="Gene3D" id="6.10.290.10">
    <property type="match status" value="2"/>
</dbReference>
<gene>
    <name evidence="1" type="ORF">MCB1EB_0715</name>
</gene>
<keyword evidence="2" id="KW-1185">Reference proteome</keyword>
<protein>
    <submittedName>
        <fullName evidence="1">Uncharacterized protein</fullName>
    </submittedName>
</protein>
<organism evidence="1 2">
    <name type="scientific">Mycoavidus cysteinexigens</name>
    <dbReference type="NCBI Taxonomy" id="1553431"/>
    <lineage>
        <taxon>Bacteria</taxon>
        <taxon>Pseudomonadati</taxon>
        <taxon>Pseudomonadota</taxon>
        <taxon>Betaproteobacteria</taxon>
        <taxon>Burkholderiales</taxon>
        <taxon>Burkholderiaceae</taxon>
        <taxon>Mycoavidus</taxon>
    </lineage>
</organism>
<dbReference type="EMBL" id="AP018150">
    <property type="protein sequence ID" value="BBE08876.1"/>
    <property type="molecule type" value="Genomic_DNA"/>
</dbReference>
<proteinExistence type="predicted"/>
<dbReference type="RefSeq" id="WP_045362908.1">
    <property type="nucleotide sequence ID" value="NZ_AP018150.1"/>
</dbReference>
<evidence type="ECO:0000313" key="1">
    <source>
        <dbReference type="EMBL" id="BBE08876.1"/>
    </source>
</evidence>
<sequence>MLDFNKFKSRLMEFLQSYGLKYSDLKASHKRTGYLRWRIDWRADYNKSFKRDFEKMKNAIELYNKALSKKDVLAAKAGLMDVSIRIGLLASSPFNAISHDLTRALNNKFFSWPSLGKGYTIPVEYFDKEKNEIDQKELVDLNIIQKILIDLVKYHGVKDEELERVDKRTGHLVWGINLNSDFNQIFNEKLLALQAAFDGYEKAAIQEDWRAVRAILQRIRLINFQLHKFLSAVRLALESAWSDKRFWPSFPENYKVPAHYNYKE</sequence>
<name>A0A2Z6ETY5_9BURK</name>
<evidence type="ECO:0000313" key="2">
    <source>
        <dbReference type="Proteomes" id="UP000282597"/>
    </source>
</evidence>
<dbReference type="Proteomes" id="UP000282597">
    <property type="component" value="Chromosome"/>
</dbReference>